<dbReference type="PANTHER" id="PTHR30383:SF5">
    <property type="entry name" value="SGNH HYDROLASE-TYPE ESTERASE DOMAIN-CONTAINING PROTEIN"/>
    <property type="match status" value="1"/>
</dbReference>
<dbReference type="Proteomes" id="UP000178943">
    <property type="component" value="Unassembled WGS sequence"/>
</dbReference>
<dbReference type="InterPro" id="IPR051532">
    <property type="entry name" value="Ester_Hydrolysis_Enzymes"/>
</dbReference>
<dbReference type="EMBL" id="MFGW01000207">
    <property type="protein sequence ID" value="OGF59677.1"/>
    <property type="molecule type" value="Genomic_DNA"/>
</dbReference>
<evidence type="ECO:0008006" key="3">
    <source>
        <dbReference type="Google" id="ProtNLM"/>
    </source>
</evidence>
<gene>
    <name evidence="1" type="ORF">A2Y62_08170</name>
</gene>
<protein>
    <recommendedName>
        <fullName evidence="3">SGNH hydrolase-type esterase domain-containing protein</fullName>
    </recommendedName>
</protein>
<dbReference type="PANTHER" id="PTHR30383">
    <property type="entry name" value="THIOESTERASE 1/PROTEASE 1/LYSOPHOSPHOLIPASE L1"/>
    <property type="match status" value="1"/>
</dbReference>
<dbReference type="AlphaFoldDB" id="A0A1F5V8C4"/>
<evidence type="ECO:0000313" key="1">
    <source>
        <dbReference type="EMBL" id="OGF59677.1"/>
    </source>
</evidence>
<reference evidence="1 2" key="1">
    <citation type="journal article" date="2016" name="Nat. Commun.">
        <title>Thousands of microbial genomes shed light on interconnected biogeochemical processes in an aquifer system.</title>
        <authorList>
            <person name="Anantharaman K."/>
            <person name="Brown C.T."/>
            <person name="Hug L.A."/>
            <person name="Sharon I."/>
            <person name="Castelle C.J."/>
            <person name="Probst A.J."/>
            <person name="Thomas B.C."/>
            <person name="Singh A."/>
            <person name="Wilkins M.J."/>
            <person name="Karaoz U."/>
            <person name="Brodie E.L."/>
            <person name="Williams K.H."/>
            <person name="Hubbard S.S."/>
            <person name="Banfield J.F."/>
        </authorList>
    </citation>
    <scope>NUCLEOTIDE SEQUENCE [LARGE SCALE GENOMIC DNA]</scope>
</reference>
<dbReference type="GO" id="GO:0004622">
    <property type="term" value="F:phosphatidylcholine lysophospholipase activity"/>
    <property type="evidence" value="ECO:0007669"/>
    <property type="project" value="TreeGrafter"/>
</dbReference>
<accession>A0A1F5V8C4</accession>
<evidence type="ECO:0000313" key="2">
    <source>
        <dbReference type="Proteomes" id="UP000178943"/>
    </source>
</evidence>
<organism evidence="1 2">
    <name type="scientific">Candidatus Fischerbacteria bacterium RBG_13_37_8</name>
    <dbReference type="NCBI Taxonomy" id="1817863"/>
    <lineage>
        <taxon>Bacteria</taxon>
        <taxon>Candidatus Fischeribacteriota</taxon>
    </lineage>
</organism>
<proteinExistence type="predicted"/>
<dbReference type="STRING" id="1817863.A2Y62_08170"/>
<dbReference type="CDD" id="cd00229">
    <property type="entry name" value="SGNH_hydrolase"/>
    <property type="match status" value="1"/>
</dbReference>
<name>A0A1F5V8C4_9BACT</name>
<comment type="caution">
    <text evidence="1">The sequence shown here is derived from an EMBL/GenBank/DDBJ whole genome shotgun (WGS) entry which is preliminary data.</text>
</comment>
<dbReference type="InterPro" id="IPR036514">
    <property type="entry name" value="SGNH_hydro_sf"/>
</dbReference>
<dbReference type="Gene3D" id="3.40.50.1110">
    <property type="entry name" value="SGNH hydrolase"/>
    <property type="match status" value="1"/>
</dbReference>
<sequence length="312" mass="36720">MIKKIFIALITIIVLIAIMEAGARIFHVSDKFRNEHCPSHYNYINSLKFRDVEHSKIKPPGTYRVVVLGDSFVYAKAVPFDDMFPRLIERKLNESSQFPEFEVINCARPGWNTAHEIFYFGKVFRDYKPDMVLISYVLNDTECTQKTNPLMIEYNKKVNFREPKSKISQYLFIHSELFNYIYSIIENTRIAKEWIAGKEDFYKEANICFQEFKKAVLHLRKIMKHDNFKVVVVIFPYFQFPLNNYPFHDIHKKVTTLFNESGFNVLDLFDTYKDYNIKELKACHADAHPNIKAHHLAADTIVTYLQNGMIGE</sequence>
<dbReference type="SUPFAM" id="SSF52266">
    <property type="entry name" value="SGNH hydrolase"/>
    <property type="match status" value="1"/>
</dbReference>